<name>X1NC29_9ZZZZ</name>
<gene>
    <name evidence="1" type="ORF">S06H3_13747</name>
</gene>
<dbReference type="AlphaFoldDB" id="X1NC29"/>
<dbReference type="EMBL" id="BARV01006709">
    <property type="protein sequence ID" value="GAI16224.1"/>
    <property type="molecule type" value="Genomic_DNA"/>
</dbReference>
<sequence>MKKELIKQIQDMRKSAVIVYFTGDRSIGPITASRMAEDA</sequence>
<evidence type="ECO:0000313" key="1">
    <source>
        <dbReference type="EMBL" id="GAI16224.1"/>
    </source>
</evidence>
<comment type="caution">
    <text evidence="1">The sequence shown here is derived from an EMBL/GenBank/DDBJ whole genome shotgun (WGS) entry which is preliminary data.</text>
</comment>
<feature type="non-terminal residue" evidence="1">
    <location>
        <position position="39"/>
    </location>
</feature>
<reference evidence="1" key="1">
    <citation type="journal article" date="2014" name="Front. Microbiol.">
        <title>High frequency of phylogenetically diverse reductive dehalogenase-homologous genes in deep subseafloor sedimentary metagenomes.</title>
        <authorList>
            <person name="Kawai M."/>
            <person name="Futagami T."/>
            <person name="Toyoda A."/>
            <person name="Takaki Y."/>
            <person name="Nishi S."/>
            <person name="Hori S."/>
            <person name="Arai W."/>
            <person name="Tsubouchi T."/>
            <person name="Morono Y."/>
            <person name="Uchiyama I."/>
            <person name="Ito T."/>
            <person name="Fujiyama A."/>
            <person name="Inagaki F."/>
            <person name="Takami H."/>
        </authorList>
    </citation>
    <scope>NUCLEOTIDE SEQUENCE</scope>
    <source>
        <strain evidence="1">Expedition CK06-06</strain>
    </source>
</reference>
<protein>
    <submittedName>
        <fullName evidence="1">Uncharacterized protein</fullName>
    </submittedName>
</protein>
<accession>X1NC29</accession>
<organism evidence="1">
    <name type="scientific">marine sediment metagenome</name>
    <dbReference type="NCBI Taxonomy" id="412755"/>
    <lineage>
        <taxon>unclassified sequences</taxon>
        <taxon>metagenomes</taxon>
        <taxon>ecological metagenomes</taxon>
    </lineage>
</organism>
<proteinExistence type="predicted"/>